<feature type="region of interest" description="Disordered" evidence="1">
    <location>
        <begin position="408"/>
        <end position="435"/>
    </location>
</feature>
<dbReference type="EMBL" id="ML769423">
    <property type="protein sequence ID" value="KAE9403585.1"/>
    <property type="molecule type" value="Genomic_DNA"/>
</dbReference>
<evidence type="ECO:0000256" key="1">
    <source>
        <dbReference type="SAM" id="MobiDB-lite"/>
    </source>
</evidence>
<reference evidence="2" key="1">
    <citation type="journal article" date="2019" name="Environ. Microbiol.">
        <title>Fungal ecological strategies reflected in gene transcription - a case study of two litter decomposers.</title>
        <authorList>
            <person name="Barbi F."/>
            <person name="Kohler A."/>
            <person name="Barry K."/>
            <person name="Baskaran P."/>
            <person name="Daum C."/>
            <person name="Fauchery L."/>
            <person name="Ihrmark K."/>
            <person name="Kuo A."/>
            <person name="LaButti K."/>
            <person name="Lipzen A."/>
            <person name="Morin E."/>
            <person name="Grigoriev I.V."/>
            <person name="Henrissat B."/>
            <person name="Lindahl B."/>
            <person name="Martin F."/>
        </authorList>
    </citation>
    <scope>NUCLEOTIDE SEQUENCE</scope>
    <source>
        <strain evidence="2">JB14</strain>
    </source>
</reference>
<keyword evidence="3" id="KW-1185">Reference proteome</keyword>
<proteinExistence type="predicted"/>
<dbReference type="AlphaFoldDB" id="A0A6A4I479"/>
<gene>
    <name evidence="2" type="ORF">BT96DRAFT_917362</name>
</gene>
<feature type="region of interest" description="Disordered" evidence="1">
    <location>
        <begin position="314"/>
        <end position="345"/>
    </location>
</feature>
<organism evidence="2 3">
    <name type="scientific">Gymnopus androsaceus JB14</name>
    <dbReference type="NCBI Taxonomy" id="1447944"/>
    <lineage>
        <taxon>Eukaryota</taxon>
        <taxon>Fungi</taxon>
        <taxon>Dikarya</taxon>
        <taxon>Basidiomycota</taxon>
        <taxon>Agaricomycotina</taxon>
        <taxon>Agaricomycetes</taxon>
        <taxon>Agaricomycetidae</taxon>
        <taxon>Agaricales</taxon>
        <taxon>Marasmiineae</taxon>
        <taxon>Omphalotaceae</taxon>
        <taxon>Gymnopus</taxon>
    </lineage>
</organism>
<accession>A0A6A4I479</accession>
<sequence length="435" mass="47933">MREGGIQNVTRKELWPVIAGRLGVVHFPGTANEPPKSGPAAADTYSARLQGISLSRSTRFIGLTCWTVDEQQGQLPSGQFPQPALSFREILHMIIACTDKTTAELRARGMAESMVSFIENFGNDLRSTQPPGQVPGGIVGNSFSNPGIAVNPAGPIIPRPTREQMNVAQLNINRLKSDYTARDEENTEEAFECMYVIFCATPFILFINNQLDRYGATPKDFGDTLRLFYNRAHERGTPDSRCHSDYPQRRPSSSRPPEINMLLVLCHHIYCIHLFLSQPLKPPLLNINNKAVASAPNEIFPSSTAGIKRPREEEFEPSLPTPGLSVGSNTSSMPPAVYEPSPPKRAKTNWEGPIGQSLQKKNQAVENIKTEEDVSQFLEQMTELIKMAGSKEQTSLWSDSFDTFEQIPRGYGGAPNSDASNGWADDYSGATVGDF</sequence>
<dbReference type="Proteomes" id="UP000799118">
    <property type="component" value="Unassembled WGS sequence"/>
</dbReference>
<evidence type="ECO:0008006" key="4">
    <source>
        <dbReference type="Google" id="ProtNLM"/>
    </source>
</evidence>
<dbReference type="OrthoDB" id="1938591at2759"/>
<name>A0A6A4I479_9AGAR</name>
<evidence type="ECO:0000313" key="3">
    <source>
        <dbReference type="Proteomes" id="UP000799118"/>
    </source>
</evidence>
<protein>
    <recommendedName>
        <fullName evidence="4">ARID domain-containing protein</fullName>
    </recommendedName>
</protein>
<evidence type="ECO:0000313" key="2">
    <source>
        <dbReference type="EMBL" id="KAE9403585.1"/>
    </source>
</evidence>